<sequence length="252" mass="27526">MPWGAPAMRALRDLGDWQAAELVRKKTEACLVGVVFGAEEAEQGMAPSVVDADNRVIEAFESGLIAYARGAKDIRFNQPGSGTGIREWLQVQMHLIAAGFRVPEIFGGRLSAGNDLCPLLHGLEQLFSQGRRVPIEHVEEFEDVLSHLVCDLGFRKEAAGFDVLVPCVCGQVRGADIEAVFSPPDHLRMVMLNEAAGAHSRHADFLLAPNSMAWLAEGNFLAPTLRQRSANRRGQIGQRVPPLFAVCCGRMR</sequence>
<dbReference type="GO" id="GO:0019068">
    <property type="term" value="P:virion assembly"/>
    <property type="evidence" value="ECO:0007669"/>
    <property type="project" value="InterPro"/>
</dbReference>
<gene>
    <name evidence="1" type="ORF">SAMN05421751_1252</name>
</gene>
<dbReference type="Pfam" id="PF05136">
    <property type="entry name" value="Phage_portal_2"/>
    <property type="match status" value="1"/>
</dbReference>
<accession>A0A1H5Z0E1</accession>
<proteinExistence type="predicted"/>
<dbReference type="InterPro" id="IPR006429">
    <property type="entry name" value="Phage_lambda_portal"/>
</dbReference>
<dbReference type="GO" id="GO:0005198">
    <property type="term" value="F:structural molecule activity"/>
    <property type="evidence" value="ECO:0007669"/>
    <property type="project" value="InterPro"/>
</dbReference>
<evidence type="ECO:0000313" key="1">
    <source>
        <dbReference type="EMBL" id="SEG29065.1"/>
    </source>
</evidence>
<name>A0A1H5Z0E1_9RHOB</name>
<protein>
    <submittedName>
        <fullName evidence="1">Phage portal protein, lambda family</fullName>
    </submittedName>
</protein>
<keyword evidence="2" id="KW-1185">Reference proteome</keyword>
<dbReference type="EMBL" id="FNVD01000025">
    <property type="protein sequence ID" value="SEG29065.1"/>
    <property type="molecule type" value="Genomic_DNA"/>
</dbReference>
<dbReference type="AlphaFoldDB" id="A0A1H5Z0E1"/>
<organism evidence="1 2">
    <name type="scientific">Jhaorihella thermophila</name>
    <dbReference type="NCBI Taxonomy" id="488547"/>
    <lineage>
        <taxon>Bacteria</taxon>
        <taxon>Pseudomonadati</taxon>
        <taxon>Pseudomonadota</taxon>
        <taxon>Alphaproteobacteria</taxon>
        <taxon>Rhodobacterales</taxon>
        <taxon>Paracoccaceae</taxon>
        <taxon>Jhaorihella</taxon>
    </lineage>
</organism>
<reference evidence="1 2" key="1">
    <citation type="submission" date="2016-10" db="EMBL/GenBank/DDBJ databases">
        <authorList>
            <person name="de Groot N.N."/>
        </authorList>
    </citation>
    <scope>NUCLEOTIDE SEQUENCE [LARGE SCALE GENOMIC DNA]</scope>
    <source>
        <strain evidence="1 2">DSM 23413</strain>
    </source>
</reference>
<evidence type="ECO:0000313" key="2">
    <source>
        <dbReference type="Proteomes" id="UP000236742"/>
    </source>
</evidence>
<dbReference type="Proteomes" id="UP000236742">
    <property type="component" value="Unassembled WGS sequence"/>
</dbReference>